<feature type="transmembrane region" description="Helical" evidence="1">
    <location>
        <begin position="91"/>
        <end position="108"/>
    </location>
</feature>
<keyword evidence="1" id="KW-0472">Membrane</keyword>
<keyword evidence="1" id="KW-1133">Transmembrane helix</keyword>
<sequence length="127" mass="13566">MVVLSFLDVTQILLTSAASSNVGVNSAELYGNIVIDSPVKLKLGIIDVMITCAMSERCRLNGAAWWLSLFPGVLGLLVADLFMLITGKGNLALIPFLTLGYVCSGLVHRSLSTLKAQILASHHRSPI</sequence>
<gene>
    <name evidence="2" type="ORF">B9Q04_07895</name>
</gene>
<comment type="caution">
    <text evidence="2">The sequence shown here is derived from an EMBL/GenBank/DDBJ whole genome shotgun (WGS) entry which is preliminary data.</text>
</comment>
<dbReference type="Proteomes" id="UP000242015">
    <property type="component" value="Unassembled WGS sequence"/>
</dbReference>
<proteinExistence type="predicted"/>
<evidence type="ECO:0000313" key="2">
    <source>
        <dbReference type="EMBL" id="PSO07996.1"/>
    </source>
</evidence>
<accession>A0A2R6CB56</accession>
<dbReference type="EMBL" id="NEXF01000151">
    <property type="protein sequence ID" value="PSO07996.1"/>
    <property type="molecule type" value="Genomic_DNA"/>
</dbReference>
<feature type="transmembrane region" description="Helical" evidence="1">
    <location>
        <begin position="64"/>
        <end position="85"/>
    </location>
</feature>
<evidence type="ECO:0000313" key="3">
    <source>
        <dbReference type="Proteomes" id="UP000242015"/>
    </source>
</evidence>
<name>A0A2R6CB56_9ARCH</name>
<reference evidence="2 3" key="1">
    <citation type="submission" date="2017-04" db="EMBL/GenBank/DDBJ databases">
        <title>Novel microbial lineages endemic to geothermal iron-oxide mats fill important gaps in the evolutionary history of Archaea.</title>
        <authorList>
            <person name="Jay Z.J."/>
            <person name="Beam J.P."/>
            <person name="Dlakic M."/>
            <person name="Rusch D.B."/>
            <person name="Kozubal M.A."/>
            <person name="Inskeep W.P."/>
        </authorList>
    </citation>
    <scope>NUCLEOTIDE SEQUENCE [LARGE SCALE GENOMIC DNA]</scope>
    <source>
        <strain evidence="2">BE_D</strain>
    </source>
</reference>
<organism evidence="2 3">
    <name type="scientific">Candidatus Marsarchaeota G2 archaeon BE_D</name>
    <dbReference type="NCBI Taxonomy" id="1978158"/>
    <lineage>
        <taxon>Archaea</taxon>
        <taxon>Candidatus Marsarchaeota</taxon>
        <taxon>Candidatus Marsarchaeota group 2</taxon>
    </lineage>
</organism>
<evidence type="ECO:0000256" key="1">
    <source>
        <dbReference type="SAM" id="Phobius"/>
    </source>
</evidence>
<protein>
    <submittedName>
        <fullName evidence="2">Uncharacterized protein</fullName>
    </submittedName>
</protein>
<keyword evidence="1" id="KW-0812">Transmembrane</keyword>
<dbReference type="AlphaFoldDB" id="A0A2R6CB56"/>